<keyword evidence="2" id="KW-1185">Reference proteome</keyword>
<name>A0ABT1U5L5_9GAMM</name>
<reference evidence="1 2" key="1">
    <citation type="submission" date="2022-07" db="EMBL/GenBank/DDBJ databases">
        <title>Methylomonas rivi sp. nov., Methylomonas rosea sp. nov., Methylomonas aureus sp. nov. and Methylomonas subterranea sp. nov., four novel methanotrophs isolated from a freshwater creek and the deep terrestrial subsurface.</title>
        <authorList>
            <person name="Abin C."/>
            <person name="Sankaranarayanan K."/>
            <person name="Garner C."/>
            <person name="Sindelar R."/>
            <person name="Kotary K."/>
            <person name="Garner R."/>
            <person name="Barclay S."/>
            <person name="Lawson P."/>
            <person name="Krumholz L."/>
        </authorList>
    </citation>
    <scope>NUCLEOTIDE SEQUENCE [LARGE SCALE GENOMIC DNA]</scope>
    <source>
        <strain evidence="1 2">WSC-6</strain>
    </source>
</reference>
<evidence type="ECO:0000313" key="1">
    <source>
        <dbReference type="EMBL" id="MCQ8129163.1"/>
    </source>
</evidence>
<evidence type="ECO:0008006" key="3">
    <source>
        <dbReference type="Google" id="ProtNLM"/>
    </source>
</evidence>
<accession>A0ABT1U5L5</accession>
<evidence type="ECO:0000313" key="2">
    <source>
        <dbReference type="Proteomes" id="UP001524586"/>
    </source>
</evidence>
<proteinExistence type="predicted"/>
<comment type="caution">
    <text evidence="1">The sequence shown here is derived from an EMBL/GenBank/DDBJ whole genome shotgun (WGS) entry which is preliminary data.</text>
</comment>
<dbReference type="EMBL" id="JANIBK010000058">
    <property type="protein sequence ID" value="MCQ8129163.1"/>
    <property type="molecule type" value="Genomic_DNA"/>
</dbReference>
<sequence length="95" mass="11221">MTKDVRALYHYTSISGFKGIIESGCIHATNIRYLNDSQEFVFGLNYLSEFINNRHIDLDTTTSKNSRLYDHFVEGLLRKSLFEFKNRRNSIDYFL</sequence>
<dbReference type="RefSeq" id="WP_256615589.1">
    <property type="nucleotide sequence ID" value="NZ_JANIBK010000058.1"/>
</dbReference>
<organism evidence="1 2">
    <name type="scientific">Methylomonas rivi</name>
    <dbReference type="NCBI Taxonomy" id="2952226"/>
    <lineage>
        <taxon>Bacteria</taxon>
        <taxon>Pseudomonadati</taxon>
        <taxon>Pseudomonadota</taxon>
        <taxon>Gammaproteobacteria</taxon>
        <taxon>Methylococcales</taxon>
        <taxon>Methylococcaceae</taxon>
        <taxon>Methylomonas</taxon>
    </lineage>
</organism>
<protein>
    <recommendedName>
        <fullName evidence="3">DarT domain-containing protein</fullName>
    </recommendedName>
</protein>
<gene>
    <name evidence="1" type="ORF">NP596_11935</name>
</gene>
<feature type="non-terminal residue" evidence="1">
    <location>
        <position position="95"/>
    </location>
</feature>
<dbReference type="Proteomes" id="UP001524586">
    <property type="component" value="Unassembled WGS sequence"/>
</dbReference>